<reference evidence="4 5" key="1">
    <citation type="journal article" date="2020" name="Nature">
        <title>Six reference-quality genomes reveal evolution of bat adaptations.</title>
        <authorList>
            <person name="Jebb D."/>
            <person name="Huang Z."/>
            <person name="Pippel M."/>
            <person name="Hughes G.M."/>
            <person name="Lavrichenko K."/>
            <person name="Devanna P."/>
            <person name="Winkler S."/>
            <person name="Jermiin L.S."/>
            <person name="Skirmuntt E.C."/>
            <person name="Katzourakis A."/>
            <person name="Burkitt-Gray L."/>
            <person name="Ray D.A."/>
            <person name="Sullivan K.A.M."/>
            <person name="Roscito J.G."/>
            <person name="Kirilenko B.M."/>
            <person name="Davalos L.M."/>
            <person name="Corthals A.P."/>
            <person name="Power M.L."/>
            <person name="Jones G."/>
            <person name="Ransome R.D."/>
            <person name="Dechmann D.K.N."/>
            <person name="Locatelli A.G."/>
            <person name="Puechmaille S.J."/>
            <person name="Fedrigo O."/>
            <person name="Jarvis E.D."/>
            <person name="Hiller M."/>
            <person name="Vernes S.C."/>
            <person name="Myers E.W."/>
            <person name="Teeling E.C."/>
        </authorList>
    </citation>
    <scope>NUCLEOTIDE SEQUENCE [LARGE SCALE GENOMIC DNA]</scope>
    <source>
        <strain evidence="4">MRhiFer1</strain>
        <tissue evidence="4">Lung</tissue>
    </source>
</reference>
<dbReference type="GO" id="GO:0006955">
    <property type="term" value="P:immune response"/>
    <property type="evidence" value="ECO:0007669"/>
    <property type="project" value="TreeGrafter"/>
</dbReference>
<gene>
    <name evidence="4" type="ORF">mRhiFer1_005129</name>
</gene>
<keyword evidence="1 3" id="KW-0732">Signal</keyword>
<dbReference type="InterPro" id="IPR050488">
    <property type="entry name" value="Ig_Fc_receptor"/>
</dbReference>
<evidence type="ECO:0000313" key="5">
    <source>
        <dbReference type="Proteomes" id="UP000585614"/>
    </source>
</evidence>
<accession>A0A7J7SWM6</accession>
<dbReference type="GO" id="GO:0009897">
    <property type="term" value="C:external side of plasma membrane"/>
    <property type="evidence" value="ECO:0007669"/>
    <property type="project" value="TreeGrafter"/>
</dbReference>
<proteinExistence type="predicted"/>
<dbReference type="Proteomes" id="UP000585614">
    <property type="component" value="Unassembled WGS sequence"/>
</dbReference>
<feature type="chain" id="PRO_5029815548" evidence="3">
    <location>
        <begin position="26"/>
        <end position="95"/>
    </location>
</feature>
<dbReference type="GO" id="GO:0004888">
    <property type="term" value="F:transmembrane signaling receptor activity"/>
    <property type="evidence" value="ECO:0007669"/>
    <property type="project" value="TreeGrafter"/>
</dbReference>
<dbReference type="GO" id="GO:0007166">
    <property type="term" value="P:cell surface receptor signaling pathway"/>
    <property type="evidence" value="ECO:0007669"/>
    <property type="project" value="TreeGrafter"/>
</dbReference>
<dbReference type="Gene3D" id="2.60.40.10">
    <property type="entry name" value="Immunoglobulins"/>
    <property type="match status" value="1"/>
</dbReference>
<organism evidence="4 5">
    <name type="scientific">Rhinolophus ferrumequinum</name>
    <name type="common">Greater horseshoe bat</name>
    <dbReference type="NCBI Taxonomy" id="59479"/>
    <lineage>
        <taxon>Eukaryota</taxon>
        <taxon>Metazoa</taxon>
        <taxon>Chordata</taxon>
        <taxon>Craniata</taxon>
        <taxon>Vertebrata</taxon>
        <taxon>Euteleostomi</taxon>
        <taxon>Mammalia</taxon>
        <taxon>Eutheria</taxon>
        <taxon>Laurasiatheria</taxon>
        <taxon>Chiroptera</taxon>
        <taxon>Yinpterochiroptera</taxon>
        <taxon>Rhinolophoidea</taxon>
        <taxon>Rhinolophidae</taxon>
        <taxon>Rhinolophinae</taxon>
        <taxon>Rhinolophus</taxon>
    </lineage>
</organism>
<dbReference type="InterPro" id="IPR036179">
    <property type="entry name" value="Ig-like_dom_sf"/>
</dbReference>
<evidence type="ECO:0000256" key="2">
    <source>
        <dbReference type="ARBA" id="ARBA00023157"/>
    </source>
</evidence>
<dbReference type="SUPFAM" id="SSF48726">
    <property type="entry name" value="Immunoglobulin"/>
    <property type="match status" value="1"/>
</dbReference>
<comment type="caution">
    <text evidence="4">The sequence shown here is derived from an EMBL/GenBank/DDBJ whole genome shotgun (WGS) entry which is preliminary data.</text>
</comment>
<dbReference type="AlphaFoldDB" id="A0A7J7SWM6"/>
<evidence type="ECO:0000256" key="1">
    <source>
        <dbReference type="ARBA" id="ARBA00022729"/>
    </source>
</evidence>
<name>A0A7J7SWM6_RHIFE</name>
<dbReference type="PANTHER" id="PTHR11481">
    <property type="entry name" value="IMMUNOGLOBULIN FC RECEPTOR"/>
    <property type="match status" value="1"/>
</dbReference>
<evidence type="ECO:0000313" key="4">
    <source>
        <dbReference type="EMBL" id="KAF6292848.1"/>
    </source>
</evidence>
<sequence length="95" mass="10812">MCPLSAICPMLLWMAVLLFDPCVEKTVWLLLQAWPDPVFEGHILTLRCHGKKNVTLSYVKFCKDGKVLHFSKDNQPLFMGTATMRSSGQYSYTGR</sequence>
<protein>
    <submittedName>
        <fullName evidence="4">Fc receptor like 6</fullName>
    </submittedName>
</protein>
<keyword evidence="4" id="KW-0675">Receptor</keyword>
<keyword evidence="2" id="KW-1015">Disulfide bond</keyword>
<evidence type="ECO:0000256" key="3">
    <source>
        <dbReference type="SAM" id="SignalP"/>
    </source>
</evidence>
<dbReference type="InterPro" id="IPR013783">
    <property type="entry name" value="Ig-like_fold"/>
</dbReference>
<dbReference type="PANTHER" id="PTHR11481:SF62">
    <property type="entry name" value="FC RECEPTOR-LIKE PROTEIN 6"/>
    <property type="match status" value="1"/>
</dbReference>
<feature type="signal peptide" evidence="3">
    <location>
        <begin position="1"/>
        <end position="25"/>
    </location>
</feature>
<dbReference type="EMBL" id="JACAGC010000021">
    <property type="protein sequence ID" value="KAF6292848.1"/>
    <property type="molecule type" value="Genomic_DNA"/>
</dbReference>